<dbReference type="AlphaFoldDB" id="A0A1F7V7L4"/>
<feature type="transmembrane region" description="Helical" evidence="1">
    <location>
        <begin position="24"/>
        <end position="46"/>
    </location>
</feature>
<gene>
    <name evidence="2" type="ORF">A3I41_04270</name>
</gene>
<feature type="transmembrane region" description="Helical" evidence="1">
    <location>
        <begin position="66"/>
        <end position="92"/>
    </location>
</feature>
<reference evidence="2 3" key="1">
    <citation type="journal article" date="2016" name="Nat. Commun.">
        <title>Thousands of microbial genomes shed light on interconnected biogeochemical processes in an aquifer system.</title>
        <authorList>
            <person name="Anantharaman K."/>
            <person name="Brown C.T."/>
            <person name="Hug L.A."/>
            <person name="Sharon I."/>
            <person name="Castelle C.J."/>
            <person name="Probst A.J."/>
            <person name="Thomas B.C."/>
            <person name="Singh A."/>
            <person name="Wilkins M.J."/>
            <person name="Karaoz U."/>
            <person name="Brodie E.L."/>
            <person name="Williams K.H."/>
            <person name="Hubbard S.S."/>
            <person name="Banfield J.F."/>
        </authorList>
    </citation>
    <scope>NUCLEOTIDE SEQUENCE [LARGE SCALE GENOMIC DNA]</scope>
</reference>
<evidence type="ECO:0000313" key="2">
    <source>
        <dbReference type="EMBL" id="OGL86480.1"/>
    </source>
</evidence>
<feature type="transmembrane region" description="Helical" evidence="1">
    <location>
        <begin position="152"/>
        <end position="172"/>
    </location>
</feature>
<accession>A0A1F7V7L4</accession>
<feature type="transmembrane region" description="Helical" evidence="1">
    <location>
        <begin position="256"/>
        <end position="278"/>
    </location>
</feature>
<feature type="transmembrane region" description="Helical" evidence="1">
    <location>
        <begin position="221"/>
        <end position="244"/>
    </location>
</feature>
<protein>
    <recommendedName>
        <fullName evidence="4">Glycerophosphoryl diester phosphodiesterase membrane domain-containing protein</fullName>
    </recommendedName>
</protein>
<evidence type="ECO:0000313" key="3">
    <source>
        <dbReference type="Proteomes" id="UP000176593"/>
    </source>
</evidence>
<evidence type="ECO:0008006" key="4">
    <source>
        <dbReference type="Google" id="ProtNLM"/>
    </source>
</evidence>
<keyword evidence="1" id="KW-0472">Membrane</keyword>
<sequence>MKPLISVGELIDQSWDKYRANLPFFLQLSGWLVLVAILNTIALLLYPSVGAIAYHTKFTFGEVTGVALYSFANLLLSPLLGFWVFVSLAIGAKSVIDGKRMSISSVMRETQRRYFPALVVTVLVGLTLLLAQIITFGPALILGAIGLLAQNAWLLGTANILLILGLIASIILTTKWTLYYMMAPYAAILDHIKNKQALQKSRALTQGKFWAVLIRIILPKIVFLLFGILIAIVIQLVLNALIVSSTGFNLDVQQRLIALIVSVLPVLVMIFLNPLFFLSDVLLYQSLTEQSA</sequence>
<organism evidence="2 3">
    <name type="scientific">Candidatus Uhrbacteria bacterium RIFCSPLOWO2_02_FULL_48_18</name>
    <dbReference type="NCBI Taxonomy" id="1802408"/>
    <lineage>
        <taxon>Bacteria</taxon>
        <taxon>Candidatus Uhriibacteriota</taxon>
    </lineage>
</organism>
<dbReference type="EMBL" id="MGEQ01000009">
    <property type="protein sequence ID" value="OGL86480.1"/>
    <property type="molecule type" value="Genomic_DNA"/>
</dbReference>
<name>A0A1F7V7L4_9BACT</name>
<keyword evidence="1" id="KW-1133">Transmembrane helix</keyword>
<evidence type="ECO:0000256" key="1">
    <source>
        <dbReference type="SAM" id="Phobius"/>
    </source>
</evidence>
<feature type="transmembrane region" description="Helical" evidence="1">
    <location>
        <begin position="113"/>
        <end position="146"/>
    </location>
</feature>
<keyword evidence="1" id="KW-0812">Transmembrane</keyword>
<comment type="caution">
    <text evidence="2">The sequence shown here is derived from an EMBL/GenBank/DDBJ whole genome shotgun (WGS) entry which is preliminary data.</text>
</comment>
<dbReference type="Proteomes" id="UP000176593">
    <property type="component" value="Unassembled WGS sequence"/>
</dbReference>
<proteinExistence type="predicted"/>